<reference evidence="1 2" key="1">
    <citation type="journal article" date="2020" name="Front. Microbiol.">
        <title>Phenotypic and Genetic Characterization of the Cheese Ripening Yeast Geotrichum candidum.</title>
        <authorList>
            <person name="Perkins V."/>
            <person name="Vignola S."/>
            <person name="Lessard M.H."/>
            <person name="Plante P.L."/>
            <person name="Corbeil J."/>
            <person name="Dugat-Bony E."/>
            <person name="Frenette M."/>
            <person name="Labrie S."/>
        </authorList>
    </citation>
    <scope>NUCLEOTIDE SEQUENCE [LARGE SCALE GENOMIC DNA]</scope>
    <source>
        <strain evidence="1 2">LMA-1147</strain>
    </source>
</reference>
<evidence type="ECO:0000313" key="1">
    <source>
        <dbReference type="EMBL" id="KAF5094748.1"/>
    </source>
</evidence>
<name>A0ACB6V1H4_9ASCO</name>
<accession>A0ACB6V1H4</accession>
<proteinExistence type="predicted"/>
<gene>
    <name evidence="1" type="ORF">D0Z00_003413</name>
</gene>
<dbReference type="Proteomes" id="UP000744676">
    <property type="component" value="Unassembled WGS sequence"/>
</dbReference>
<keyword evidence="2" id="KW-1185">Reference proteome</keyword>
<evidence type="ECO:0000313" key="2">
    <source>
        <dbReference type="Proteomes" id="UP000744676"/>
    </source>
</evidence>
<organism evidence="1 2">
    <name type="scientific">Geotrichum galactomycetum</name>
    <dbReference type="NCBI Taxonomy" id="27317"/>
    <lineage>
        <taxon>Eukaryota</taxon>
        <taxon>Fungi</taxon>
        <taxon>Dikarya</taxon>
        <taxon>Ascomycota</taxon>
        <taxon>Saccharomycotina</taxon>
        <taxon>Dipodascomycetes</taxon>
        <taxon>Dipodascales</taxon>
        <taxon>Dipodascaceae</taxon>
        <taxon>Geotrichum</taxon>
    </lineage>
</organism>
<dbReference type="EMBL" id="QVQA01000151">
    <property type="protein sequence ID" value="KAF5094748.1"/>
    <property type="molecule type" value="Genomic_DNA"/>
</dbReference>
<comment type="caution">
    <text evidence="1">The sequence shown here is derived from an EMBL/GenBank/DDBJ whole genome shotgun (WGS) entry which is preliminary data.</text>
</comment>
<protein>
    <submittedName>
        <fullName evidence="1">Uncharacterized protein</fullName>
    </submittedName>
</protein>
<sequence>MDDVMYSLHTLELATSPGKDKHLAQFERTNTTASFRSPEVRESPAIIPAAATAPLPPGGRSPECDSGFMPFSSSSFGGSPLVPDLRMGTTMSAAPRHERANSAVVISNNVPEYRGRTALSSLDLYPNRPGSFADVFGENTSHEDQERWIEINRALHRTNTLTETEIEERIKRAQQQLGSGLAQRVLEPVEALKQIAGNETGDGGYVKKDTLRLARYDFGEVDIEVFSASWDVFAQYRTMTDLVRGFFQRRWRDPIDQLRAAFNFCATKLKWEPLFDDDDDDEEDDVRKSFIRIMQTRRASCLDVALFFQEICSALEIPCEVVPGYLKGPGEVWYDETALKPNHYWNGIIVDGVWRMVDTSLANPSFPTHHLYAASISRQPASTTSSGGTSGSGLSGLLTRTTRNSLPEHFYFLTKPSEFLFTHTPTFNNLDATHVIPNLGSDILLSLPLKAPVAFQHGVSLLNFNTALARIVDGRDYFAELLVKVRNPNVYLVARVKPGNFPIGSACSTSYHSFDDDDDDEVIGGSSGMAGGRSDAGSGQNALAQPYWNRKHDRLFYRIKAVLPRLYRQGALNIYVGMKPQGSGAPPRRRAGSDDLVLALSVPLTSVPDDESYGINPRKLDRRSTTTGERESEMDRPVQFVQRYPLRCDIYIRQPQCFNLIYGHDYMFKVQYYDTLALSNESSSSSSSSGAISRSLSGGSSGGGSGGSSSHKIKMALQTPRGRVIKMARAQDLEGTWQLQHCVLDIGVWRALVLDAPTNTNWSVYAEWYCMS</sequence>